<sequence length="134" mass="14827">MRLRRENCDNGDCLRSHINQTETEFAFSMITKAGVSVNNVIVGMAQYGRTFKMTIPGCYGPNCKYAGPGSGATAGKCTGTSGYLSNFEIREIIATDSSAQQYSDDEGGNILVYDGVHWVSWMSKELYDKRVEWV</sequence>
<dbReference type="InterPro" id="IPR029070">
    <property type="entry name" value="Chitinase_insertion_sf"/>
</dbReference>
<evidence type="ECO:0000313" key="3">
    <source>
        <dbReference type="EMBL" id="KAK5633664.1"/>
    </source>
</evidence>
<reference evidence="3 4" key="1">
    <citation type="submission" date="2023-10" db="EMBL/GenBank/DDBJ databases">
        <title>Draft genome sequence of Xylaria bambusicola isolate GMP-LS, the root and basal stem rot pathogen of sugarcane in Indonesia.</title>
        <authorList>
            <person name="Selvaraj P."/>
            <person name="Muralishankar V."/>
            <person name="Muruganantham S."/>
            <person name="Sp S."/>
            <person name="Haryani S."/>
            <person name="Lau K.J.X."/>
            <person name="Naqvi N.I."/>
        </authorList>
    </citation>
    <scope>NUCLEOTIDE SEQUENCE [LARGE SCALE GENOMIC DNA]</scope>
    <source>
        <strain evidence="3">GMP-LS</strain>
    </source>
</reference>
<dbReference type="AlphaFoldDB" id="A0AAN7V2K0"/>
<dbReference type="InterPro" id="IPR053214">
    <property type="entry name" value="LysM12-like"/>
</dbReference>
<dbReference type="PANTHER" id="PTHR47700">
    <property type="entry name" value="V CHITINASE, PUTATIVE (AFU_ORTHOLOGUE AFUA_6G13720)-RELATED"/>
    <property type="match status" value="1"/>
</dbReference>
<comment type="caution">
    <text evidence="3">The sequence shown here is derived from an EMBL/GenBank/DDBJ whole genome shotgun (WGS) entry which is preliminary data.</text>
</comment>
<protein>
    <recommendedName>
        <fullName evidence="5">Chitinase</fullName>
    </recommendedName>
</protein>
<name>A0AAN7V2K0_9PEZI</name>
<keyword evidence="1" id="KW-0147">Chitin-binding</keyword>
<keyword evidence="2" id="KW-0843">Virulence</keyword>
<dbReference type="Gene3D" id="3.10.50.10">
    <property type="match status" value="1"/>
</dbReference>
<proteinExistence type="predicted"/>
<dbReference type="SUPFAM" id="SSF54556">
    <property type="entry name" value="Chitinase insertion domain"/>
    <property type="match status" value="1"/>
</dbReference>
<dbReference type="Gene3D" id="3.20.20.80">
    <property type="entry name" value="Glycosidases"/>
    <property type="match status" value="1"/>
</dbReference>
<evidence type="ECO:0000256" key="2">
    <source>
        <dbReference type="ARBA" id="ARBA00023026"/>
    </source>
</evidence>
<dbReference type="SUPFAM" id="SSF51445">
    <property type="entry name" value="(Trans)glycosidases"/>
    <property type="match status" value="1"/>
</dbReference>
<evidence type="ECO:0000313" key="4">
    <source>
        <dbReference type="Proteomes" id="UP001305414"/>
    </source>
</evidence>
<dbReference type="EMBL" id="JAWHQM010000034">
    <property type="protein sequence ID" value="KAK5633664.1"/>
    <property type="molecule type" value="Genomic_DNA"/>
</dbReference>
<dbReference type="Proteomes" id="UP001305414">
    <property type="component" value="Unassembled WGS sequence"/>
</dbReference>
<organism evidence="3 4">
    <name type="scientific">Xylaria bambusicola</name>
    <dbReference type="NCBI Taxonomy" id="326684"/>
    <lineage>
        <taxon>Eukaryota</taxon>
        <taxon>Fungi</taxon>
        <taxon>Dikarya</taxon>
        <taxon>Ascomycota</taxon>
        <taxon>Pezizomycotina</taxon>
        <taxon>Sordariomycetes</taxon>
        <taxon>Xylariomycetidae</taxon>
        <taxon>Xylariales</taxon>
        <taxon>Xylariaceae</taxon>
        <taxon>Xylaria</taxon>
    </lineage>
</organism>
<gene>
    <name evidence="3" type="ORF">RRF57_009378</name>
</gene>
<dbReference type="PANTHER" id="PTHR47700:SF2">
    <property type="entry name" value="CHITINASE"/>
    <property type="match status" value="1"/>
</dbReference>
<evidence type="ECO:0008006" key="5">
    <source>
        <dbReference type="Google" id="ProtNLM"/>
    </source>
</evidence>
<evidence type="ECO:0000256" key="1">
    <source>
        <dbReference type="ARBA" id="ARBA00022669"/>
    </source>
</evidence>
<dbReference type="GO" id="GO:0008061">
    <property type="term" value="F:chitin binding"/>
    <property type="evidence" value="ECO:0007669"/>
    <property type="project" value="UniProtKB-KW"/>
</dbReference>
<dbReference type="InterPro" id="IPR017853">
    <property type="entry name" value="GH"/>
</dbReference>
<accession>A0AAN7V2K0</accession>
<keyword evidence="4" id="KW-1185">Reference proteome</keyword>